<organism evidence="2 3">
    <name type="scientific">Oryza sativa subsp. japonica</name>
    <name type="common">Rice</name>
    <dbReference type="NCBI Taxonomy" id="39947"/>
    <lineage>
        <taxon>Eukaryota</taxon>
        <taxon>Viridiplantae</taxon>
        <taxon>Streptophyta</taxon>
        <taxon>Embryophyta</taxon>
        <taxon>Tracheophyta</taxon>
        <taxon>Spermatophyta</taxon>
        <taxon>Magnoliopsida</taxon>
        <taxon>Liliopsida</taxon>
        <taxon>Poales</taxon>
        <taxon>Poaceae</taxon>
        <taxon>BOP clade</taxon>
        <taxon>Oryzoideae</taxon>
        <taxon>Oryzeae</taxon>
        <taxon>Oryzinae</taxon>
        <taxon>Oryza</taxon>
        <taxon>Oryza sativa</taxon>
    </lineage>
</organism>
<keyword evidence="3" id="KW-1185">Reference proteome</keyword>
<feature type="region of interest" description="Disordered" evidence="1">
    <location>
        <begin position="1"/>
        <end position="32"/>
    </location>
</feature>
<name>A0A0P0W9E8_ORYSJ</name>
<evidence type="ECO:0000313" key="3">
    <source>
        <dbReference type="Proteomes" id="UP000059680"/>
    </source>
</evidence>
<reference evidence="3" key="1">
    <citation type="journal article" date="2005" name="Nature">
        <title>The map-based sequence of the rice genome.</title>
        <authorList>
            <consortium name="International rice genome sequencing project (IRGSP)"/>
            <person name="Matsumoto T."/>
            <person name="Wu J."/>
            <person name="Kanamori H."/>
            <person name="Katayose Y."/>
            <person name="Fujisawa M."/>
            <person name="Namiki N."/>
            <person name="Mizuno H."/>
            <person name="Yamamoto K."/>
            <person name="Antonio B.A."/>
            <person name="Baba T."/>
            <person name="Sakata K."/>
            <person name="Nagamura Y."/>
            <person name="Aoki H."/>
            <person name="Arikawa K."/>
            <person name="Arita K."/>
            <person name="Bito T."/>
            <person name="Chiden Y."/>
            <person name="Fujitsuka N."/>
            <person name="Fukunaka R."/>
            <person name="Hamada M."/>
            <person name="Harada C."/>
            <person name="Hayashi A."/>
            <person name="Hijishita S."/>
            <person name="Honda M."/>
            <person name="Hosokawa S."/>
            <person name="Ichikawa Y."/>
            <person name="Idonuma A."/>
            <person name="Iijima M."/>
            <person name="Ikeda M."/>
            <person name="Ikeno M."/>
            <person name="Ito K."/>
            <person name="Ito S."/>
            <person name="Ito T."/>
            <person name="Ito Y."/>
            <person name="Ito Y."/>
            <person name="Iwabuchi A."/>
            <person name="Kamiya K."/>
            <person name="Karasawa W."/>
            <person name="Kurita K."/>
            <person name="Katagiri S."/>
            <person name="Kikuta A."/>
            <person name="Kobayashi H."/>
            <person name="Kobayashi N."/>
            <person name="Machita K."/>
            <person name="Maehara T."/>
            <person name="Masukawa M."/>
            <person name="Mizubayashi T."/>
            <person name="Mukai Y."/>
            <person name="Nagasaki H."/>
            <person name="Nagata Y."/>
            <person name="Naito S."/>
            <person name="Nakashima M."/>
            <person name="Nakama Y."/>
            <person name="Nakamichi Y."/>
            <person name="Nakamura M."/>
            <person name="Meguro A."/>
            <person name="Negishi M."/>
            <person name="Ohta I."/>
            <person name="Ohta T."/>
            <person name="Okamoto M."/>
            <person name="Ono N."/>
            <person name="Saji S."/>
            <person name="Sakaguchi M."/>
            <person name="Sakai K."/>
            <person name="Shibata M."/>
            <person name="Shimokawa T."/>
            <person name="Song J."/>
            <person name="Takazaki Y."/>
            <person name="Terasawa K."/>
            <person name="Tsugane M."/>
            <person name="Tsuji K."/>
            <person name="Ueda S."/>
            <person name="Waki K."/>
            <person name="Yamagata H."/>
            <person name="Yamamoto M."/>
            <person name="Yamamoto S."/>
            <person name="Yamane H."/>
            <person name="Yoshiki S."/>
            <person name="Yoshihara R."/>
            <person name="Yukawa K."/>
            <person name="Zhong H."/>
            <person name="Yano M."/>
            <person name="Yuan Q."/>
            <person name="Ouyang S."/>
            <person name="Liu J."/>
            <person name="Jones K.M."/>
            <person name="Gansberger K."/>
            <person name="Moffat K."/>
            <person name="Hill J."/>
            <person name="Bera J."/>
            <person name="Fadrosh D."/>
            <person name="Jin S."/>
            <person name="Johri S."/>
            <person name="Kim M."/>
            <person name="Overton L."/>
            <person name="Reardon M."/>
            <person name="Tsitrin T."/>
            <person name="Vuong H."/>
            <person name="Weaver B."/>
            <person name="Ciecko A."/>
            <person name="Tallon L."/>
            <person name="Jackson J."/>
            <person name="Pai G."/>
            <person name="Aken S.V."/>
            <person name="Utterback T."/>
            <person name="Reidmuller S."/>
            <person name="Feldblyum T."/>
            <person name="Hsiao J."/>
            <person name="Zismann V."/>
            <person name="Iobst S."/>
            <person name="de Vazeille A.R."/>
            <person name="Buell C.R."/>
            <person name="Ying K."/>
            <person name="Li Y."/>
            <person name="Lu T."/>
            <person name="Huang Y."/>
            <person name="Zhao Q."/>
            <person name="Feng Q."/>
            <person name="Zhang L."/>
            <person name="Zhu J."/>
            <person name="Weng Q."/>
            <person name="Mu J."/>
            <person name="Lu Y."/>
            <person name="Fan D."/>
            <person name="Liu Y."/>
            <person name="Guan J."/>
            <person name="Zhang Y."/>
            <person name="Yu S."/>
            <person name="Liu X."/>
            <person name="Zhang Y."/>
            <person name="Hong G."/>
            <person name="Han B."/>
            <person name="Choisne N."/>
            <person name="Demange N."/>
            <person name="Orjeda G."/>
            <person name="Samain S."/>
            <person name="Cattolico L."/>
            <person name="Pelletier E."/>
            <person name="Couloux A."/>
            <person name="Segurens B."/>
            <person name="Wincker P."/>
            <person name="D'Hont A."/>
            <person name="Scarpelli C."/>
            <person name="Weissenbach J."/>
            <person name="Salanoubat M."/>
            <person name="Quetier F."/>
            <person name="Yu Y."/>
            <person name="Kim H.R."/>
            <person name="Rambo T."/>
            <person name="Currie J."/>
            <person name="Collura K."/>
            <person name="Luo M."/>
            <person name="Yang T."/>
            <person name="Ammiraju J.S.S."/>
            <person name="Engler F."/>
            <person name="Soderlund C."/>
            <person name="Wing R.A."/>
            <person name="Palmer L.E."/>
            <person name="de la Bastide M."/>
            <person name="Spiegel L."/>
            <person name="Nascimento L."/>
            <person name="Zutavern T."/>
            <person name="O'Shaughnessy A."/>
            <person name="Dike S."/>
            <person name="Dedhia N."/>
            <person name="Preston R."/>
            <person name="Balija V."/>
            <person name="McCombie W.R."/>
            <person name="Chow T."/>
            <person name="Chen H."/>
            <person name="Chung M."/>
            <person name="Chen C."/>
            <person name="Shaw J."/>
            <person name="Wu H."/>
            <person name="Hsiao K."/>
            <person name="Chao Y."/>
            <person name="Chu M."/>
            <person name="Cheng C."/>
            <person name="Hour A."/>
            <person name="Lee P."/>
            <person name="Lin S."/>
            <person name="Lin Y."/>
            <person name="Liou J."/>
            <person name="Liu S."/>
            <person name="Hsing Y."/>
            <person name="Raghuvanshi S."/>
            <person name="Mohanty A."/>
            <person name="Bharti A.K."/>
            <person name="Gaur A."/>
            <person name="Gupta V."/>
            <person name="Kumar D."/>
            <person name="Ravi V."/>
            <person name="Vij S."/>
            <person name="Kapur A."/>
            <person name="Khurana P."/>
            <person name="Khurana P."/>
            <person name="Khurana J.P."/>
            <person name="Tyagi A.K."/>
            <person name="Gaikwad K."/>
            <person name="Singh A."/>
            <person name="Dalal V."/>
            <person name="Srivastava S."/>
            <person name="Dixit A."/>
            <person name="Pal A.K."/>
            <person name="Ghazi I.A."/>
            <person name="Yadav M."/>
            <person name="Pandit A."/>
            <person name="Bhargava A."/>
            <person name="Sureshbabu K."/>
            <person name="Batra K."/>
            <person name="Sharma T.R."/>
            <person name="Mohapatra T."/>
            <person name="Singh N.K."/>
            <person name="Messing J."/>
            <person name="Nelson A.B."/>
            <person name="Fuks G."/>
            <person name="Kavchok S."/>
            <person name="Keizer G."/>
            <person name="Linton E."/>
            <person name="Llaca V."/>
            <person name="Song R."/>
            <person name="Tanyolac B."/>
            <person name="Young S."/>
            <person name="Ho-Il K."/>
            <person name="Hahn J.H."/>
            <person name="Sangsakoo G."/>
            <person name="Vanavichit A."/>
            <person name="de Mattos Luiz.A.T."/>
            <person name="Zimmer P.D."/>
            <person name="Malone G."/>
            <person name="Dellagostin O."/>
            <person name="de Oliveira A.C."/>
            <person name="Bevan M."/>
            <person name="Bancroft I."/>
            <person name="Minx P."/>
            <person name="Cordum H."/>
            <person name="Wilson R."/>
            <person name="Cheng Z."/>
            <person name="Jin W."/>
            <person name="Jiang J."/>
            <person name="Leong S.A."/>
            <person name="Iwama H."/>
            <person name="Gojobori T."/>
            <person name="Itoh T."/>
            <person name="Niimura Y."/>
            <person name="Fujii Y."/>
            <person name="Habara T."/>
            <person name="Sakai H."/>
            <person name="Sato Y."/>
            <person name="Wilson G."/>
            <person name="Kumar K."/>
            <person name="McCouch S."/>
            <person name="Juretic N."/>
            <person name="Hoen D."/>
            <person name="Wright S."/>
            <person name="Bruskiewich R."/>
            <person name="Bureau T."/>
            <person name="Miyao A."/>
            <person name="Hirochika H."/>
            <person name="Nishikawa T."/>
            <person name="Kadowaki K."/>
            <person name="Sugiura M."/>
            <person name="Burr B."/>
            <person name="Sasaki T."/>
        </authorList>
    </citation>
    <scope>NUCLEOTIDE SEQUENCE [LARGE SCALE GENOMIC DNA]</scope>
    <source>
        <strain evidence="3">cv. Nipponbare</strain>
    </source>
</reference>
<sequence>MAAQNWLRHQPPVNLRAESDQSGGSPRETAQPPLADIVFTCRGLLQCLRGMEAKQNLLFEVKQFSSMSSLIVSTRTSMS</sequence>
<dbReference type="InParanoid" id="A0A0P0W9E8"/>
<dbReference type="EMBL" id="AP014960">
    <property type="protein sequence ID" value="BAS88771.1"/>
    <property type="molecule type" value="Genomic_DNA"/>
</dbReference>
<dbReference type="Proteomes" id="UP000059680">
    <property type="component" value="Chromosome 4"/>
</dbReference>
<reference evidence="2 3" key="3">
    <citation type="journal article" date="2013" name="Rice">
        <title>Improvement of the Oryza sativa Nipponbare reference genome using next generation sequence and optical map data.</title>
        <authorList>
            <person name="Kawahara Y."/>
            <person name="de la Bastide M."/>
            <person name="Hamilton J.P."/>
            <person name="Kanamori H."/>
            <person name="McCombie W.R."/>
            <person name="Ouyang S."/>
            <person name="Schwartz D.C."/>
            <person name="Tanaka T."/>
            <person name="Wu J."/>
            <person name="Zhou S."/>
            <person name="Childs K.L."/>
            <person name="Davidson R.M."/>
            <person name="Lin H."/>
            <person name="Quesada-Ocampo L."/>
            <person name="Vaillancourt B."/>
            <person name="Sakai H."/>
            <person name="Lee S.S."/>
            <person name="Kim J."/>
            <person name="Numa H."/>
            <person name="Itoh T."/>
            <person name="Buell C.R."/>
            <person name="Matsumoto T."/>
        </authorList>
    </citation>
    <scope>NUCLEOTIDE SEQUENCE [LARGE SCALE GENOMIC DNA]</scope>
    <source>
        <strain evidence="3">cv. Nipponbare</strain>
    </source>
</reference>
<proteinExistence type="predicted"/>
<dbReference type="PaxDb" id="39947-A0A0P0W9E8"/>
<evidence type="ECO:0000313" key="2">
    <source>
        <dbReference type="EMBL" id="BAS88771.1"/>
    </source>
</evidence>
<accession>A0A0P0W9E8</accession>
<evidence type="ECO:0000256" key="1">
    <source>
        <dbReference type="SAM" id="MobiDB-lite"/>
    </source>
</evidence>
<protein>
    <submittedName>
        <fullName evidence="2">Os04g0360401 protein</fullName>
    </submittedName>
</protein>
<dbReference type="AlphaFoldDB" id="A0A0P0W9E8"/>
<gene>
    <name evidence="2" type="ordered locus">Os04g0360401</name>
    <name evidence="2" type="ORF">OSNPB_040360401</name>
</gene>
<reference evidence="2 3" key="2">
    <citation type="journal article" date="2013" name="Plant Cell Physiol.">
        <title>Rice Annotation Project Database (RAP-DB): an integrative and interactive database for rice genomics.</title>
        <authorList>
            <person name="Sakai H."/>
            <person name="Lee S.S."/>
            <person name="Tanaka T."/>
            <person name="Numa H."/>
            <person name="Kim J."/>
            <person name="Kawahara Y."/>
            <person name="Wakimoto H."/>
            <person name="Yang C.C."/>
            <person name="Iwamoto M."/>
            <person name="Abe T."/>
            <person name="Yamada Y."/>
            <person name="Muto A."/>
            <person name="Inokuchi H."/>
            <person name="Ikemura T."/>
            <person name="Matsumoto T."/>
            <person name="Sasaki T."/>
            <person name="Itoh T."/>
        </authorList>
    </citation>
    <scope>NUCLEOTIDE SEQUENCE [LARGE SCALE GENOMIC DNA]</scope>
    <source>
        <strain evidence="3">cv. Nipponbare</strain>
    </source>
</reference>